<feature type="transmembrane region" description="Helical" evidence="9">
    <location>
        <begin position="75"/>
        <end position="101"/>
    </location>
</feature>
<dbReference type="EMBL" id="BAHC01000164">
    <property type="protein sequence ID" value="GAB92134.1"/>
    <property type="molecule type" value="Genomic_DNA"/>
</dbReference>
<proteinExistence type="predicted"/>
<comment type="caution">
    <text evidence="11">The sequence shown here is derived from an EMBL/GenBank/DDBJ whole genome shotgun (WGS) entry which is preliminary data.</text>
</comment>
<dbReference type="PANTHER" id="PTHR11537:SF254">
    <property type="entry name" value="POTASSIUM VOLTAGE-GATED CHANNEL PROTEIN SHAB"/>
    <property type="match status" value="1"/>
</dbReference>
<evidence type="ECO:0000256" key="4">
    <source>
        <dbReference type="ARBA" id="ARBA00022989"/>
    </source>
</evidence>
<reference evidence="11 12" key="1">
    <citation type="submission" date="2012-08" db="EMBL/GenBank/DDBJ databases">
        <title>Whole genome shotgun sequence of Gordonia rhizosphera NBRC 16068.</title>
        <authorList>
            <person name="Takarada H."/>
            <person name="Isaki S."/>
            <person name="Hosoyama A."/>
            <person name="Tsuchikane K."/>
            <person name="Katsumata H."/>
            <person name="Baba S."/>
            <person name="Ohji S."/>
            <person name="Yamazaki S."/>
            <person name="Fujita N."/>
        </authorList>
    </citation>
    <scope>NUCLEOTIDE SEQUENCE [LARGE SCALE GENOMIC DNA]</scope>
    <source>
        <strain evidence="11 12">NBRC 16068</strain>
    </source>
</reference>
<dbReference type="Pfam" id="PF07885">
    <property type="entry name" value="Ion_trans_2"/>
    <property type="match status" value="1"/>
</dbReference>
<dbReference type="AlphaFoldDB" id="K6WZZ9"/>
<keyword evidence="7" id="KW-0407">Ion channel</keyword>
<dbReference type="GO" id="GO:0005249">
    <property type="term" value="F:voltage-gated potassium channel activity"/>
    <property type="evidence" value="ECO:0007669"/>
    <property type="project" value="InterPro"/>
</dbReference>
<organism evidence="11 12">
    <name type="scientific">Gordonia rhizosphera NBRC 16068</name>
    <dbReference type="NCBI Taxonomy" id="1108045"/>
    <lineage>
        <taxon>Bacteria</taxon>
        <taxon>Bacillati</taxon>
        <taxon>Actinomycetota</taxon>
        <taxon>Actinomycetes</taxon>
        <taxon>Mycobacteriales</taxon>
        <taxon>Gordoniaceae</taxon>
        <taxon>Gordonia</taxon>
    </lineage>
</organism>
<dbReference type="Proteomes" id="UP000008363">
    <property type="component" value="Unassembled WGS sequence"/>
</dbReference>
<accession>K6WZZ9</accession>
<keyword evidence="12" id="KW-1185">Reference proteome</keyword>
<feature type="domain" description="Potassium channel" evidence="10">
    <location>
        <begin position="131"/>
        <end position="200"/>
    </location>
</feature>
<dbReference type="Gene3D" id="1.20.5.110">
    <property type="match status" value="1"/>
</dbReference>
<dbReference type="Gene3D" id="1.10.287.70">
    <property type="match status" value="1"/>
</dbReference>
<keyword evidence="8" id="KW-0175">Coiled coil</keyword>
<feature type="transmembrane region" description="Helical" evidence="9">
    <location>
        <begin position="12"/>
        <end position="32"/>
    </location>
</feature>
<dbReference type="GO" id="GO:0001508">
    <property type="term" value="P:action potential"/>
    <property type="evidence" value="ECO:0007669"/>
    <property type="project" value="TreeGrafter"/>
</dbReference>
<sequence length="239" mass="26228">MVSQQQWERRTQWPMAGVALCFLVAYSCQVLLDLTGTWQAVCAVVILGSWVLFFVDYTARLILADQRLRWFAHHLFDFAVVLLPAIRPLQLLRLLAMLSVMHRAVGGAIRGKVMMYTIASSVLLIYVASLAMLEAERGHPDSTVTTFGEALWWSMATVTTVGYGDFSPVTTTGRFVAAGLMIGGISLIGVVTATIASWIVEQVSEGDAAHQAATALQIEELRNEVARLGERLESDSVRP</sequence>
<feature type="transmembrane region" description="Helical" evidence="9">
    <location>
        <begin position="175"/>
        <end position="200"/>
    </location>
</feature>
<dbReference type="STRING" id="1108045.GORHZ_164_00270"/>
<dbReference type="InterPro" id="IPR027359">
    <property type="entry name" value="Volt_channel_dom_sf"/>
</dbReference>
<evidence type="ECO:0000256" key="8">
    <source>
        <dbReference type="SAM" id="Coils"/>
    </source>
</evidence>
<name>K6WZZ9_9ACTN</name>
<comment type="subcellular location">
    <subcellularLocation>
        <location evidence="1">Membrane</location>
        <topology evidence="1">Multi-pass membrane protein</topology>
    </subcellularLocation>
</comment>
<gene>
    <name evidence="11" type="ORF">GORHZ_164_00270</name>
</gene>
<evidence type="ECO:0000256" key="3">
    <source>
        <dbReference type="ARBA" id="ARBA00022692"/>
    </source>
</evidence>
<dbReference type="Gene3D" id="1.20.120.350">
    <property type="entry name" value="Voltage-gated potassium channels. Chain C"/>
    <property type="match status" value="1"/>
</dbReference>
<keyword evidence="6 9" id="KW-0472">Membrane</keyword>
<evidence type="ECO:0000256" key="6">
    <source>
        <dbReference type="ARBA" id="ARBA00023136"/>
    </source>
</evidence>
<feature type="coiled-coil region" evidence="8">
    <location>
        <begin position="211"/>
        <end position="238"/>
    </location>
</feature>
<feature type="transmembrane region" description="Helical" evidence="9">
    <location>
        <begin position="38"/>
        <end position="63"/>
    </location>
</feature>
<dbReference type="SUPFAM" id="SSF81324">
    <property type="entry name" value="Voltage-gated potassium channels"/>
    <property type="match status" value="1"/>
</dbReference>
<evidence type="ECO:0000313" key="11">
    <source>
        <dbReference type="EMBL" id="GAB92134.1"/>
    </source>
</evidence>
<keyword evidence="5" id="KW-0406">Ion transport</keyword>
<dbReference type="eggNOG" id="COG1226">
    <property type="taxonomic scope" value="Bacteria"/>
</dbReference>
<dbReference type="GO" id="GO:0008076">
    <property type="term" value="C:voltage-gated potassium channel complex"/>
    <property type="evidence" value="ECO:0007669"/>
    <property type="project" value="InterPro"/>
</dbReference>
<keyword evidence="2" id="KW-0813">Transport</keyword>
<dbReference type="InterPro" id="IPR028325">
    <property type="entry name" value="VG_K_chnl"/>
</dbReference>
<evidence type="ECO:0000256" key="2">
    <source>
        <dbReference type="ARBA" id="ARBA00022448"/>
    </source>
</evidence>
<dbReference type="OrthoDB" id="9799090at2"/>
<evidence type="ECO:0000256" key="9">
    <source>
        <dbReference type="SAM" id="Phobius"/>
    </source>
</evidence>
<evidence type="ECO:0000256" key="1">
    <source>
        <dbReference type="ARBA" id="ARBA00004141"/>
    </source>
</evidence>
<dbReference type="RefSeq" id="WP_006336230.1">
    <property type="nucleotide sequence ID" value="NZ_BAHC01000164.1"/>
</dbReference>
<protein>
    <submittedName>
        <fullName evidence="11">Putative ion transport protein</fullName>
    </submittedName>
</protein>
<dbReference type="PANTHER" id="PTHR11537">
    <property type="entry name" value="VOLTAGE-GATED POTASSIUM CHANNEL"/>
    <property type="match status" value="1"/>
</dbReference>
<dbReference type="InterPro" id="IPR013099">
    <property type="entry name" value="K_chnl_dom"/>
</dbReference>
<evidence type="ECO:0000256" key="7">
    <source>
        <dbReference type="ARBA" id="ARBA00023303"/>
    </source>
</evidence>
<evidence type="ECO:0000256" key="5">
    <source>
        <dbReference type="ARBA" id="ARBA00023065"/>
    </source>
</evidence>
<evidence type="ECO:0000313" key="12">
    <source>
        <dbReference type="Proteomes" id="UP000008363"/>
    </source>
</evidence>
<feature type="transmembrane region" description="Helical" evidence="9">
    <location>
        <begin position="113"/>
        <end position="132"/>
    </location>
</feature>
<keyword evidence="4 9" id="KW-1133">Transmembrane helix</keyword>
<evidence type="ECO:0000259" key="10">
    <source>
        <dbReference type="Pfam" id="PF07885"/>
    </source>
</evidence>
<feature type="transmembrane region" description="Helical" evidence="9">
    <location>
        <begin position="144"/>
        <end position="163"/>
    </location>
</feature>
<keyword evidence="3 9" id="KW-0812">Transmembrane</keyword>